<evidence type="ECO:0000256" key="1">
    <source>
        <dbReference type="ARBA" id="ARBA00004141"/>
    </source>
</evidence>
<dbReference type="KEGG" id="pavi:110748223"/>
<evidence type="ECO:0000256" key="3">
    <source>
        <dbReference type="ARBA" id="ARBA00022448"/>
    </source>
</evidence>
<feature type="transmembrane region" description="Helical" evidence="7">
    <location>
        <begin position="285"/>
        <end position="307"/>
    </location>
</feature>
<evidence type="ECO:0000256" key="7">
    <source>
        <dbReference type="RuleBase" id="RU368015"/>
    </source>
</evidence>
<dbReference type="SUPFAM" id="SSF103481">
    <property type="entry name" value="Multidrug resistance efflux transporter EmrE"/>
    <property type="match status" value="1"/>
</dbReference>
<protein>
    <recommendedName>
        <fullName evidence="7">Probable purine permease</fullName>
    </recommendedName>
</protein>
<feature type="transmembrane region" description="Helical" evidence="7">
    <location>
        <begin position="170"/>
        <end position="187"/>
    </location>
</feature>
<comment type="subcellular location">
    <subcellularLocation>
        <location evidence="1 7">Membrane</location>
        <topology evidence="1 7">Multi-pass membrane protein</topology>
    </subcellularLocation>
</comment>
<dbReference type="GO" id="GO:0016020">
    <property type="term" value="C:membrane"/>
    <property type="evidence" value="ECO:0007669"/>
    <property type="project" value="UniProtKB-SubCell"/>
</dbReference>
<evidence type="ECO:0000256" key="6">
    <source>
        <dbReference type="ARBA" id="ARBA00023136"/>
    </source>
</evidence>
<feature type="transmembrane region" description="Helical" evidence="7">
    <location>
        <begin position="144"/>
        <end position="163"/>
    </location>
</feature>
<sequence>MAQGQQQLQLHIMAVEDDKGGNSNEHTSVNNESKIPQGRKFKWWFLIATYIFFALSGQSAGTLLGRLYFEKGGKSKWIGALVQLVGFPILLPFYFFLKSKKINPTTKGPSVLILALVCVTLGLLITGSCFLTSFGLLYLPVSTFSLICASQLGFTALFSFFLNSQKFTPFIINSIVLVTISSTLLVFQANDNSEGTSNTGRVSQGKYAAGFICTVGASAGTGLSLALTQFAFNKVIRKKTYIVVMDVIIYESLVATCAALVGLFASGEWKGLKREMDEFEIGKASYVMILVWTSIAWQVFVIGAVGLIFEVSSLFSNVISALGLPVIQVLAVIVFHDRMHGLKVIAIVVALWGFVSYVYQHYLDDRRKSETEDPNASEAPKESVLLGRA</sequence>
<feature type="transmembrane region" description="Helical" evidence="7">
    <location>
        <begin position="314"/>
        <end position="335"/>
    </location>
</feature>
<feature type="transmembrane region" description="Helical" evidence="7">
    <location>
        <begin position="109"/>
        <end position="138"/>
    </location>
</feature>
<name>A0A6P5RLT6_PRUAV</name>
<accession>A0A6P5RLT6</accession>
<dbReference type="InterPro" id="IPR037185">
    <property type="entry name" value="EmrE-like"/>
</dbReference>
<evidence type="ECO:0000256" key="8">
    <source>
        <dbReference type="SAM" id="MobiDB-lite"/>
    </source>
</evidence>
<feature type="transmembrane region" description="Helical" evidence="7">
    <location>
        <begin position="43"/>
        <end position="65"/>
    </location>
</feature>
<dbReference type="PANTHER" id="PTHR31376:SF17">
    <property type="entry name" value="PURINE PERMEASE 21-RELATED"/>
    <property type="match status" value="1"/>
</dbReference>
<dbReference type="GO" id="GO:0005345">
    <property type="term" value="F:purine nucleobase transmembrane transporter activity"/>
    <property type="evidence" value="ECO:0007669"/>
    <property type="project" value="UniProtKB-UniRule"/>
</dbReference>
<evidence type="ECO:0000256" key="4">
    <source>
        <dbReference type="ARBA" id="ARBA00022692"/>
    </source>
</evidence>
<feature type="transmembrane region" description="Helical" evidence="7">
    <location>
        <begin position="77"/>
        <end position="97"/>
    </location>
</feature>
<feature type="transmembrane region" description="Helical" evidence="7">
    <location>
        <begin position="341"/>
        <end position="359"/>
    </location>
</feature>
<evidence type="ECO:0000256" key="2">
    <source>
        <dbReference type="ARBA" id="ARBA00006213"/>
    </source>
</evidence>
<feature type="transmembrane region" description="Helical" evidence="7">
    <location>
        <begin position="207"/>
        <end position="228"/>
    </location>
</feature>
<evidence type="ECO:0000256" key="5">
    <source>
        <dbReference type="ARBA" id="ARBA00022989"/>
    </source>
</evidence>
<dbReference type="InterPro" id="IPR030182">
    <property type="entry name" value="PUP_plant"/>
</dbReference>
<dbReference type="GeneID" id="110748223"/>
<keyword evidence="3 7" id="KW-0813">Transport</keyword>
<keyword evidence="6 7" id="KW-0472">Membrane</keyword>
<keyword evidence="5 7" id="KW-1133">Transmembrane helix</keyword>
<proteinExistence type="inferred from homology"/>
<gene>
    <name evidence="10" type="primary">LOC110748223</name>
</gene>
<dbReference type="AlphaFoldDB" id="A0A6P5RLT6"/>
<dbReference type="RefSeq" id="XP_021803929.1">
    <property type="nucleotide sequence ID" value="XM_021948237.1"/>
</dbReference>
<dbReference type="Proteomes" id="UP000515124">
    <property type="component" value="Unplaced"/>
</dbReference>
<feature type="region of interest" description="Disordered" evidence="8">
    <location>
        <begin position="369"/>
        <end position="389"/>
    </location>
</feature>
<dbReference type="Pfam" id="PF16913">
    <property type="entry name" value="PUNUT"/>
    <property type="match status" value="1"/>
</dbReference>
<comment type="similarity">
    <text evidence="2 7">Belongs to the purine permeases (TC 2.A.7.14) family.</text>
</comment>
<keyword evidence="4 7" id="KW-0812">Transmembrane</keyword>
<feature type="transmembrane region" description="Helical" evidence="7">
    <location>
        <begin position="240"/>
        <end position="265"/>
    </location>
</feature>
<keyword evidence="9" id="KW-1185">Reference proteome</keyword>
<dbReference type="GO" id="GO:0015211">
    <property type="term" value="F:purine nucleoside transmembrane transporter activity"/>
    <property type="evidence" value="ECO:0007669"/>
    <property type="project" value="UniProtKB-UniRule"/>
</dbReference>
<dbReference type="PANTHER" id="PTHR31376">
    <property type="entry name" value="OS09G0467300 PROTEIN-RELATED"/>
    <property type="match status" value="1"/>
</dbReference>
<organism evidence="9 10">
    <name type="scientific">Prunus avium</name>
    <name type="common">Cherry</name>
    <name type="synonym">Cerasus avium</name>
    <dbReference type="NCBI Taxonomy" id="42229"/>
    <lineage>
        <taxon>Eukaryota</taxon>
        <taxon>Viridiplantae</taxon>
        <taxon>Streptophyta</taxon>
        <taxon>Embryophyta</taxon>
        <taxon>Tracheophyta</taxon>
        <taxon>Spermatophyta</taxon>
        <taxon>Magnoliopsida</taxon>
        <taxon>eudicotyledons</taxon>
        <taxon>Gunneridae</taxon>
        <taxon>Pentapetalae</taxon>
        <taxon>rosids</taxon>
        <taxon>fabids</taxon>
        <taxon>Rosales</taxon>
        <taxon>Rosaceae</taxon>
        <taxon>Amygdaloideae</taxon>
        <taxon>Amygdaleae</taxon>
        <taxon>Prunus</taxon>
    </lineage>
</organism>
<evidence type="ECO:0000313" key="10">
    <source>
        <dbReference type="RefSeq" id="XP_021803929.1"/>
    </source>
</evidence>
<evidence type="ECO:0000313" key="9">
    <source>
        <dbReference type="Proteomes" id="UP000515124"/>
    </source>
</evidence>
<reference evidence="10" key="1">
    <citation type="submission" date="2025-08" db="UniProtKB">
        <authorList>
            <consortium name="RefSeq"/>
        </authorList>
    </citation>
    <scope>IDENTIFICATION</scope>
</reference>